<feature type="compositionally biased region" description="Basic and acidic residues" evidence="1">
    <location>
        <begin position="99"/>
        <end position="122"/>
    </location>
</feature>
<dbReference type="Proteomes" id="UP000199215">
    <property type="component" value="Unassembled WGS sequence"/>
</dbReference>
<protein>
    <submittedName>
        <fullName evidence="2">Uncharacterized protein</fullName>
    </submittedName>
</protein>
<evidence type="ECO:0000313" key="2">
    <source>
        <dbReference type="EMBL" id="SEH36799.1"/>
    </source>
</evidence>
<gene>
    <name evidence="2" type="ORF">SAMN05192561_10176</name>
</gene>
<evidence type="ECO:0000256" key="1">
    <source>
        <dbReference type="SAM" id="MobiDB-lite"/>
    </source>
</evidence>
<reference evidence="2 3" key="1">
    <citation type="submission" date="2016-10" db="EMBL/GenBank/DDBJ databases">
        <authorList>
            <person name="de Groot N.N."/>
        </authorList>
    </citation>
    <scope>NUCLEOTIDE SEQUENCE [LARGE SCALE GENOMIC DNA]</scope>
    <source>
        <strain evidence="2 3">IBRC-M10418</strain>
    </source>
</reference>
<dbReference type="EMBL" id="FNWU01000001">
    <property type="protein sequence ID" value="SEH36799.1"/>
    <property type="molecule type" value="Genomic_DNA"/>
</dbReference>
<proteinExistence type="predicted"/>
<organism evidence="2 3">
    <name type="scientific">Halopenitus malekzadehii</name>
    <dbReference type="NCBI Taxonomy" id="1267564"/>
    <lineage>
        <taxon>Archaea</taxon>
        <taxon>Methanobacteriati</taxon>
        <taxon>Methanobacteriota</taxon>
        <taxon>Stenosarchaea group</taxon>
        <taxon>Halobacteria</taxon>
        <taxon>Halobacteriales</taxon>
        <taxon>Haloferacaceae</taxon>
        <taxon>Halopenitus</taxon>
    </lineage>
</organism>
<dbReference type="Pfam" id="PF25252">
    <property type="entry name" value="DUF7854"/>
    <property type="match status" value="1"/>
</dbReference>
<sequence>MDRISAIRNVEDALRRFEDGKASLAETERRTIAVLRTYATEFEGPEAVYRAHGSDPIDGTVVVATSEAAARERILELVRSDPSENGDVPGRNAELVDGTTEHIEGDDGTEDGDRIRFDVEKL</sequence>
<dbReference type="InterPro" id="IPR057176">
    <property type="entry name" value="DUF7854"/>
</dbReference>
<feature type="region of interest" description="Disordered" evidence="1">
    <location>
        <begin position="80"/>
        <end position="122"/>
    </location>
</feature>
<dbReference type="AlphaFoldDB" id="A0A1H6HLW5"/>
<dbReference type="STRING" id="1267564.SAMN05192561_10176"/>
<evidence type="ECO:0000313" key="3">
    <source>
        <dbReference type="Proteomes" id="UP000199215"/>
    </source>
</evidence>
<name>A0A1H6HLW5_9EURY</name>
<keyword evidence="3" id="KW-1185">Reference proteome</keyword>
<accession>A0A1H6HLW5</accession>